<evidence type="ECO:0000256" key="1">
    <source>
        <dbReference type="ARBA" id="ARBA00022737"/>
    </source>
</evidence>
<dbReference type="Proteomes" id="UP000696573">
    <property type="component" value="Unassembled WGS sequence"/>
</dbReference>
<keyword evidence="2 3" id="KW-0040">ANK repeat</keyword>
<reference evidence="4" key="1">
    <citation type="submission" date="2021-10" db="EMBL/GenBank/DDBJ databases">
        <authorList>
            <person name="Piombo E."/>
        </authorList>
    </citation>
    <scope>NUCLEOTIDE SEQUENCE</scope>
</reference>
<dbReference type="SUPFAM" id="SSF48403">
    <property type="entry name" value="Ankyrin repeat"/>
    <property type="match status" value="3"/>
</dbReference>
<dbReference type="InterPro" id="IPR036770">
    <property type="entry name" value="Ankyrin_rpt-contain_sf"/>
</dbReference>
<sequence length="849" mass="95245">MDLHQAYYFPLEIWVKILELAAPDFSELPRGHERRNYLRLRLVNRTFDHQILKTLFRSTHDTATLLPEPTTEKAVSLMLLLKSKTDSSDRDSTPLYLQQWARFMSTQKAWQSDAPDSHYSWLETACSAIVYERGPMWSLLYLVQAKNQASYLDFDVNLPNNLLDSCDPATTGDSVPLKEAHGALQLACQHGNLTAVKVLLGSGVDQSARHSLFGVPLFNAVRSGHAAIVQCLLDRDRNIPLPHRYSSLLRLALDLGHSEVFEVLLKRSRGEEKQFINYCFSNACHQGQVDIVRTLYRWCDGQNLRLRRNPLSWLGRLMPWWKDEAFFLNPNVRLQHAQTPVSEAVRSGNVEMVRILIERPEFQPCHVSDYCCPLHVAAECDNGELVTLVLNRYKRDRKDKLDRIWLTFKDACANGRSSAVKAFLEWPTLDPNLRSHNRSWSPIAEVIRLSHRPGNYLEVIKLLVGHEKLDPNFSNIGRRPLELAIDVKSHPMAELLLSRPDLNPNVHGGLYTPLSEAIRKNMHDTVRIMLERPDTDPNLRSEHNQDGTPLITAIHWGTPQIVEELLKREDLDPNLPSTVSKPAKTALTSAAGFGDEQVVKLLLSRDGIDVNLSTSEHTPLSQAIMSRKLKVVEMLLGHQHTDPNRAPDMSAAMCVYSKVAGTSGYTFTKSTTTDGADDARTIGKNIPLCIAMELQEYEAASMLLRHPEIDIHSTDGTNRTPLWWATFGGSPALVRLLLENGADKQINIQDIYGWAPLHVAANSGHPQLVGDILAHPDSDPSLVNEDGYTALHLAVICNNVDIVAQLLESPKVNSHLVTNAGETARQVAEGLGYQRLVGMLRDNGRPDFS</sequence>
<dbReference type="Gene3D" id="1.25.40.20">
    <property type="entry name" value="Ankyrin repeat-containing domain"/>
    <property type="match status" value="3"/>
</dbReference>
<feature type="repeat" description="ANK" evidence="3">
    <location>
        <begin position="717"/>
        <end position="743"/>
    </location>
</feature>
<dbReference type="PANTHER" id="PTHR24198:SF165">
    <property type="entry name" value="ANKYRIN REPEAT-CONTAINING PROTEIN-RELATED"/>
    <property type="match status" value="1"/>
</dbReference>
<accession>A0A9N9YS57</accession>
<dbReference type="AlphaFoldDB" id="A0A9N9YS57"/>
<dbReference type="PROSITE" id="PS50297">
    <property type="entry name" value="ANK_REP_REGION"/>
    <property type="match status" value="2"/>
</dbReference>
<gene>
    <name evidence="4" type="ORF">CRHIZ90672A_00004750</name>
</gene>
<keyword evidence="5" id="KW-1185">Reference proteome</keyword>
<protein>
    <submittedName>
        <fullName evidence="4">Uncharacterized protein</fullName>
    </submittedName>
</protein>
<name>A0A9N9YS57_9HYPO</name>
<dbReference type="InterPro" id="IPR002110">
    <property type="entry name" value="Ankyrin_rpt"/>
</dbReference>
<dbReference type="PROSITE" id="PS50088">
    <property type="entry name" value="ANK_REPEAT"/>
    <property type="match status" value="4"/>
</dbReference>
<evidence type="ECO:0000256" key="2">
    <source>
        <dbReference type="ARBA" id="ARBA00023043"/>
    </source>
</evidence>
<evidence type="ECO:0000313" key="4">
    <source>
        <dbReference type="EMBL" id="CAH0042671.1"/>
    </source>
</evidence>
<dbReference type="OrthoDB" id="341259at2759"/>
<dbReference type="SMART" id="SM00248">
    <property type="entry name" value="ANK"/>
    <property type="match status" value="15"/>
</dbReference>
<feature type="repeat" description="ANK" evidence="3">
    <location>
        <begin position="786"/>
        <end position="808"/>
    </location>
</feature>
<dbReference type="Pfam" id="PF00023">
    <property type="entry name" value="Ank"/>
    <property type="match status" value="1"/>
</dbReference>
<proteinExistence type="predicted"/>
<comment type="caution">
    <text evidence="4">The sequence shown here is derived from an EMBL/GenBank/DDBJ whole genome shotgun (WGS) entry which is preliminary data.</text>
</comment>
<evidence type="ECO:0000256" key="3">
    <source>
        <dbReference type="PROSITE-ProRule" id="PRU00023"/>
    </source>
</evidence>
<organism evidence="4 5">
    <name type="scientific">Clonostachys rhizophaga</name>
    <dbReference type="NCBI Taxonomy" id="160324"/>
    <lineage>
        <taxon>Eukaryota</taxon>
        <taxon>Fungi</taxon>
        <taxon>Dikarya</taxon>
        <taxon>Ascomycota</taxon>
        <taxon>Pezizomycotina</taxon>
        <taxon>Sordariomycetes</taxon>
        <taxon>Hypocreomycetidae</taxon>
        <taxon>Hypocreales</taxon>
        <taxon>Bionectriaceae</taxon>
        <taxon>Clonostachys</taxon>
    </lineage>
</organism>
<dbReference type="EMBL" id="CABFNQ020000768">
    <property type="protein sequence ID" value="CAH0042671.1"/>
    <property type="molecule type" value="Genomic_DNA"/>
</dbReference>
<feature type="repeat" description="ANK" evidence="3">
    <location>
        <begin position="752"/>
        <end position="785"/>
    </location>
</feature>
<evidence type="ECO:0000313" key="5">
    <source>
        <dbReference type="Proteomes" id="UP000696573"/>
    </source>
</evidence>
<feature type="repeat" description="ANK" evidence="3">
    <location>
        <begin position="179"/>
        <end position="211"/>
    </location>
</feature>
<dbReference type="PANTHER" id="PTHR24198">
    <property type="entry name" value="ANKYRIN REPEAT AND PROTEIN KINASE DOMAIN-CONTAINING PROTEIN"/>
    <property type="match status" value="1"/>
</dbReference>
<dbReference type="Pfam" id="PF12796">
    <property type="entry name" value="Ank_2"/>
    <property type="match status" value="3"/>
</dbReference>
<keyword evidence="1" id="KW-0677">Repeat</keyword>